<evidence type="ECO:0000313" key="2">
    <source>
        <dbReference type="EMBL" id="OQD46064.1"/>
    </source>
</evidence>
<sequence>MSFKEESLRTELKKQVERFRKESNRHKRIYRTLRYITFGLTGFSTFVASAALSFKGQQEWLNLAVVFATAIAGIATSIEGLRKPSELWIHERNIFYALTDLEREMNYEASESGGLKNADDYFNRLQYILTTSTENWSRKVKPSGEGKPS</sequence>
<dbReference type="NCBIfam" id="NF033634">
    <property type="entry name" value="SLATT_1"/>
    <property type="match status" value="1"/>
</dbReference>
<feature type="transmembrane region" description="Helical" evidence="1">
    <location>
        <begin position="35"/>
        <end position="54"/>
    </location>
</feature>
<dbReference type="RefSeq" id="WP_070066740.1">
    <property type="nucleotide sequence ID" value="NZ_MJUW02000059.1"/>
</dbReference>
<reference evidence="2 3" key="1">
    <citation type="journal article" date="2016" name="Genome Announc.">
        <title>Draft Genome Sequence of the Anaerobic Ammonium-Oxidizing Bacterium 'Candidatus Brocadia sp. 40'.</title>
        <authorList>
            <person name="Ali M."/>
            <person name="Haroon M.F."/>
            <person name="Narita Y."/>
            <person name="Zhang L."/>
            <person name="Rangel Shaw D."/>
            <person name="Okabe S."/>
            <person name="Saikaly P.E."/>
        </authorList>
    </citation>
    <scope>NUCLEOTIDE SEQUENCE [LARGE SCALE GENOMIC DNA]</scope>
    <source>
        <strain evidence="2 3">40</strain>
    </source>
</reference>
<dbReference type="AlphaFoldDB" id="A0A1V6M0X1"/>
<dbReference type="Proteomes" id="UP000242219">
    <property type="component" value="Unassembled WGS sequence"/>
</dbReference>
<comment type="caution">
    <text evidence="2">The sequence shown here is derived from an EMBL/GenBank/DDBJ whole genome shotgun (WGS) entry which is preliminary data.</text>
</comment>
<dbReference type="Pfam" id="PF14015">
    <property type="entry name" value="DUF4231"/>
    <property type="match status" value="1"/>
</dbReference>
<gene>
    <name evidence="2" type="ORF">BIY37_05060</name>
</gene>
<evidence type="ECO:0008006" key="4">
    <source>
        <dbReference type="Google" id="ProtNLM"/>
    </source>
</evidence>
<protein>
    <recommendedName>
        <fullName evidence="4">SMODS and SLOG-associating 2TM effector domain-containing protein</fullName>
    </recommendedName>
</protein>
<dbReference type="EMBL" id="MJUW02000059">
    <property type="protein sequence ID" value="OQD46064.1"/>
    <property type="molecule type" value="Genomic_DNA"/>
</dbReference>
<keyword evidence="1" id="KW-0472">Membrane</keyword>
<feature type="transmembrane region" description="Helical" evidence="1">
    <location>
        <begin position="60"/>
        <end position="78"/>
    </location>
</feature>
<organism evidence="2 3">
    <name type="scientific">Candidatus Brocadia sapporoensis</name>
    <dbReference type="NCBI Taxonomy" id="392547"/>
    <lineage>
        <taxon>Bacteria</taxon>
        <taxon>Pseudomonadati</taxon>
        <taxon>Planctomycetota</taxon>
        <taxon>Candidatus Brocadiia</taxon>
        <taxon>Candidatus Brocadiales</taxon>
        <taxon>Candidatus Brocadiaceae</taxon>
        <taxon>Candidatus Brocadia</taxon>
    </lineage>
</organism>
<dbReference type="InterPro" id="IPR025325">
    <property type="entry name" value="DUF4231"/>
</dbReference>
<accession>A0A1V6M0X1</accession>
<keyword evidence="3" id="KW-1185">Reference proteome</keyword>
<proteinExistence type="predicted"/>
<evidence type="ECO:0000256" key="1">
    <source>
        <dbReference type="SAM" id="Phobius"/>
    </source>
</evidence>
<evidence type="ECO:0000313" key="3">
    <source>
        <dbReference type="Proteomes" id="UP000242219"/>
    </source>
</evidence>
<name>A0A1V6M0X1_9BACT</name>
<keyword evidence="1" id="KW-0812">Transmembrane</keyword>
<keyword evidence="1" id="KW-1133">Transmembrane helix</keyword>